<name>A0A1V0E6H4_9CAUD</name>
<proteinExistence type="predicted"/>
<dbReference type="Pfam" id="PF08200">
    <property type="entry name" value="Phage_T7_1_1"/>
    <property type="match status" value="1"/>
</dbReference>
<dbReference type="Proteomes" id="UP000221600">
    <property type="component" value="Segment"/>
</dbReference>
<evidence type="ECO:0000313" key="1">
    <source>
        <dbReference type="EMBL" id="ARB12466.1"/>
    </source>
</evidence>
<organism evidence="1 2">
    <name type="scientific">Klebsiella phage vB_KpnP_BIS33</name>
    <dbReference type="NCBI Taxonomy" id="1907782"/>
    <lineage>
        <taxon>Viruses</taxon>
        <taxon>Duplodnaviria</taxon>
        <taxon>Heunggongvirae</taxon>
        <taxon>Uroviricota</taxon>
        <taxon>Caudoviricetes</taxon>
        <taxon>Autographivirales</taxon>
        <taxon>Autotranscriptaviridae</taxon>
        <taxon>Studiervirinae</taxon>
        <taxon>Przondovirus</taxon>
        <taxon>Przondovirus BIS33</taxon>
    </lineage>
</organism>
<dbReference type="EMBL" id="KY652725">
    <property type="protein sequence ID" value="ARB12466.1"/>
    <property type="molecule type" value="Genomic_DNA"/>
</dbReference>
<protein>
    <submittedName>
        <fullName evidence="1">Uncharacterized protein</fullName>
    </submittedName>
</protein>
<accession>A0A1V0E6H4</accession>
<dbReference type="InterPro" id="IPR013232">
    <property type="entry name" value="Phage_T7_Gp1.1"/>
</dbReference>
<reference evidence="1 2" key="1">
    <citation type="submission" date="2017-02" db="EMBL/GenBank/DDBJ databases">
        <title>Genome sequencing and assembly of Klebsiella pneumoniae phages.</title>
        <authorList>
            <person name="Labudda L."/>
            <person name="Strapagiel D."/>
            <person name="Karczewska-Golec J."/>
            <person name="Golec P."/>
        </authorList>
    </citation>
    <scope>NUCLEOTIDE SEQUENCE [LARGE SCALE GENOMIC DNA]</scope>
</reference>
<keyword evidence="2" id="KW-1185">Reference proteome</keyword>
<gene>
    <name evidence="1" type="ORF">BIS33_11</name>
</gene>
<sequence length="76" mass="8585">MTLQEAKVITFALRYSGAMQDEVVNFERNRERQQTEGYIPKGRKLNKTKRGGGVKGSFRNAKGDSVVNQEKYFVGA</sequence>
<evidence type="ECO:0000313" key="2">
    <source>
        <dbReference type="Proteomes" id="UP000221600"/>
    </source>
</evidence>